<dbReference type="Proteomes" id="UP000515237">
    <property type="component" value="Chromosome"/>
</dbReference>
<accession>A0A7G7G4A6</accession>
<evidence type="ECO:0000256" key="1">
    <source>
        <dbReference type="SAM" id="Phobius"/>
    </source>
</evidence>
<evidence type="ECO:0000313" key="3">
    <source>
        <dbReference type="Proteomes" id="UP000515237"/>
    </source>
</evidence>
<keyword evidence="1" id="KW-0472">Membrane</keyword>
<dbReference type="AlphaFoldDB" id="A0A7G7G4A6"/>
<sequence length="324" mass="37994">MKQITSKRHFLNFYLSIIFTVLLTGGFGIFFLLDFIETYQSRALKSKEQLLPFFIFWLLFLAVYTIPRIYKNVPSIALDTEKITFKSFGQVETYFFKDLVAMELTGKKPFPYLYDFPMEGAQLTFKTGKVKYIFDGMYSNASLIKLYLQEAVLGEKVNPDTLLNQDSSILEDENFTYFKGNQFTSLSGILLWVPIIVFASIPLRNLTAPSEAFLIPLAFMLFWFLPFSWMMHYFGLSDNHLIIRNHTRPWVNRRYYLPNIREVVFEQEGKRPYSLRVITQDFKSKLYPAGTLRVKHWLSLKSELEKNNIPVRNECVPDDAYPLL</sequence>
<evidence type="ECO:0000313" key="2">
    <source>
        <dbReference type="EMBL" id="QNF31990.1"/>
    </source>
</evidence>
<feature type="transmembrane region" description="Helical" evidence="1">
    <location>
        <begin position="213"/>
        <end position="234"/>
    </location>
</feature>
<protein>
    <submittedName>
        <fullName evidence="2">Uncharacterized protein</fullName>
    </submittedName>
</protein>
<name>A0A7G7G4A6_9BACT</name>
<dbReference type="EMBL" id="CP055156">
    <property type="protein sequence ID" value="QNF31990.1"/>
    <property type="molecule type" value="Genomic_DNA"/>
</dbReference>
<feature type="transmembrane region" description="Helical" evidence="1">
    <location>
        <begin position="53"/>
        <end position="70"/>
    </location>
</feature>
<feature type="transmembrane region" description="Helical" evidence="1">
    <location>
        <begin position="183"/>
        <end position="201"/>
    </location>
</feature>
<keyword evidence="3" id="KW-1185">Reference proteome</keyword>
<organism evidence="2 3">
    <name type="scientific">Adhaeribacter swui</name>
    <dbReference type="NCBI Taxonomy" id="2086471"/>
    <lineage>
        <taxon>Bacteria</taxon>
        <taxon>Pseudomonadati</taxon>
        <taxon>Bacteroidota</taxon>
        <taxon>Cytophagia</taxon>
        <taxon>Cytophagales</taxon>
        <taxon>Hymenobacteraceae</taxon>
        <taxon>Adhaeribacter</taxon>
    </lineage>
</organism>
<feature type="transmembrane region" description="Helical" evidence="1">
    <location>
        <begin position="12"/>
        <end position="33"/>
    </location>
</feature>
<dbReference type="KEGG" id="aswu:HUW51_04330"/>
<proteinExistence type="predicted"/>
<dbReference type="RefSeq" id="WP_185272773.1">
    <property type="nucleotide sequence ID" value="NZ_CP055156.1"/>
</dbReference>
<keyword evidence="1" id="KW-1133">Transmembrane helix</keyword>
<reference evidence="2 3" key="1">
    <citation type="journal article" date="2018" name="Int. J. Syst. Evol. Microbiol.">
        <title>Adhaeribacter swui sp. nov., isolated from wet mud.</title>
        <authorList>
            <person name="Kim D.U."/>
            <person name="Kim K.W."/>
            <person name="Kang M.S."/>
            <person name="Kim J.Y."/>
            <person name="Jang J.H."/>
            <person name="Kim M.K."/>
        </authorList>
    </citation>
    <scope>NUCLEOTIDE SEQUENCE [LARGE SCALE GENOMIC DNA]</scope>
    <source>
        <strain evidence="2 3">KCTC 52873</strain>
    </source>
</reference>
<keyword evidence="1" id="KW-0812">Transmembrane</keyword>
<gene>
    <name evidence="2" type="ORF">HUW51_04330</name>
</gene>